<protein>
    <submittedName>
        <fullName evidence="1">Uncharacterized protein</fullName>
    </submittedName>
</protein>
<dbReference type="AlphaFoldDB" id="A0A2T2WJQ6"/>
<organism evidence="1 2">
    <name type="scientific">Sulfobacillus benefaciens</name>
    <dbReference type="NCBI Taxonomy" id="453960"/>
    <lineage>
        <taxon>Bacteria</taxon>
        <taxon>Bacillati</taxon>
        <taxon>Bacillota</taxon>
        <taxon>Clostridia</taxon>
        <taxon>Eubacteriales</taxon>
        <taxon>Clostridiales Family XVII. Incertae Sedis</taxon>
        <taxon>Sulfobacillus</taxon>
    </lineage>
</organism>
<reference evidence="1 2" key="1">
    <citation type="journal article" date="2014" name="BMC Genomics">
        <title>Comparison of environmental and isolate Sulfobacillus genomes reveals diverse carbon, sulfur, nitrogen, and hydrogen metabolisms.</title>
        <authorList>
            <person name="Justice N.B."/>
            <person name="Norman A."/>
            <person name="Brown C.T."/>
            <person name="Singh A."/>
            <person name="Thomas B.C."/>
            <person name="Banfield J.F."/>
        </authorList>
    </citation>
    <scope>NUCLEOTIDE SEQUENCE [LARGE SCALE GENOMIC DNA]</scope>
    <source>
        <strain evidence="1">AMDSBA1</strain>
    </source>
</reference>
<evidence type="ECO:0000313" key="1">
    <source>
        <dbReference type="EMBL" id="PSR22462.1"/>
    </source>
</evidence>
<comment type="caution">
    <text evidence="1">The sequence shown here is derived from an EMBL/GenBank/DDBJ whole genome shotgun (WGS) entry which is preliminary data.</text>
</comment>
<gene>
    <name evidence="1" type="ORF">C7B43_20705</name>
</gene>
<sequence>TRLTVGQTTTLTATAYHKPSGDVVEIVGTDGLKQSGPSSPFSTTDVHLTPQTVHFTAYILSPSGKKVATSNTVAVKWMAPLSVTLTAHPTDLPIGQATTLTATASQSVSGTGEAINIVDQSSGLVIASCLSGTTCVTTMAESDPTTQTYQADIGPYQATTSAAGVKALSHTQHVTWYGPVVTLQATPRQLLIGKTATVTAQAQQMTATETIHLVGTDGVSQTGSPGDPTLSVTDLHQTPQTVTFTATVLNSTGQVVASSNAAQVTWYRIFKGANPVTSCVPYKPGYAYVKGVVTYDPRACPVPTPVDF</sequence>
<name>A0A2T2WJQ6_9FIRM</name>
<proteinExistence type="predicted"/>
<dbReference type="Proteomes" id="UP000242699">
    <property type="component" value="Unassembled WGS sequence"/>
</dbReference>
<accession>A0A2T2WJQ6</accession>
<dbReference type="EMBL" id="PXYT01000110">
    <property type="protein sequence ID" value="PSR22462.1"/>
    <property type="molecule type" value="Genomic_DNA"/>
</dbReference>
<feature type="non-terminal residue" evidence="1">
    <location>
        <position position="1"/>
    </location>
</feature>
<evidence type="ECO:0000313" key="2">
    <source>
        <dbReference type="Proteomes" id="UP000242699"/>
    </source>
</evidence>